<dbReference type="Proteomes" id="UP001198565">
    <property type="component" value="Unassembled WGS sequence"/>
</dbReference>
<sequence length="291" mass="31145">MPSARTGRTWWAALRRTPVTAWNDNVTDWAASLTYYAVLALFPVMLVVVSVIGLSMPHATPDVVRQVTGLFPAQSRGLVSAVLDQLTQQRSTAWVLVGVGGVSSLWSGSSYLAVFRRALHAIHHQSAARPVRQTAVRILLTAFALLALLLGSAVALLLTGGLARVLGRLLHIGQAPMAAWAALRWPAMLGIAVVLVLVLYRSGPRDSRPVRRMAPGGTLAVALLLVVSFGFSLYAAHVTTYHRLYGSLAGFVLFLIWLWLSNLALLLGALFNAELARAGAGRGAAWRSLAG</sequence>
<keyword evidence="2" id="KW-1003">Cell membrane</keyword>
<dbReference type="InterPro" id="IPR017039">
    <property type="entry name" value="Virul_fac_BrkB"/>
</dbReference>
<evidence type="ECO:0000313" key="7">
    <source>
        <dbReference type="EMBL" id="MBY8885393.1"/>
    </source>
</evidence>
<comment type="subcellular location">
    <subcellularLocation>
        <location evidence="1">Cell membrane</location>
        <topology evidence="1">Multi-pass membrane protein</topology>
    </subcellularLocation>
</comment>
<dbReference type="EMBL" id="JAINVZ010000005">
    <property type="protein sequence ID" value="MBY8885393.1"/>
    <property type="molecule type" value="Genomic_DNA"/>
</dbReference>
<protein>
    <submittedName>
        <fullName evidence="7">YihY/virulence factor BrkB family protein</fullName>
    </submittedName>
</protein>
<evidence type="ECO:0000256" key="2">
    <source>
        <dbReference type="ARBA" id="ARBA00022475"/>
    </source>
</evidence>
<feature type="transmembrane region" description="Helical" evidence="6">
    <location>
        <begin position="212"/>
        <end position="236"/>
    </location>
</feature>
<dbReference type="PANTHER" id="PTHR30213">
    <property type="entry name" value="INNER MEMBRANE PROTEIN YHJD"/>
    <property type="match status" value="1"/>
</dbReference>
<keyword evidence="3 6" id="KW-0812">Transmembrane</keyword>
<proteinExistence type="predicted"/>
<keyword evidence="8" id="KW-1185">Reference proteome</keyword>
<evidence type="ECO:0000256" key="3">
    <source>
        <dbReference type="ARBA" id="ARBA00022692"/>
    </source>
</evidence>
<feature type="transmembrane region" description="Helical" evidence="6">
    <location>
        <begin position="33"/>
        <end position="56"/>
    </location>
</feature>
<dbReference type="Pfam" id="PF03631">
    <property type="entry name" value="Virul_fac_BrkB"/>
    <property type="match status" value="1"/>
</dbReference>
<evidence type="ECO:0000256" key="5">
    <source>
        <dbReference type="ARBA" id="ARBA00023136"/>
    </source>
</evidence>
<evidence type="ECO:0000256" key="1">
    <source>
        <dbReference type="ARBA" id="ARBA00004651"/>
    </source>
</evidence>
<feature type="transmembrane region" description="Helical" evidence="6">
    <location>
        <begin position="93"/>
        <end position="114"/>
    </location>
</feature>
<organism evidence="7 8">
    <name type="scientific">Streptantibioticus parmotrematis</name>
    <dbReference type="NCBI Taxonomy" id="2873249"/>
    <lineage>
        <taxon>Bacteria</taxon>
        <taxon>Bacillati</taxon>
        <taxon>Actinomycetota</taxon>
        <taxon>Actinomycetes</taxon>
        <taxon>Kitasatosporales</taxon>
        <taxon>Streptomycetaceae</taxon>
        <taxon>Streptantibioticus</taxon>
    </lineage>
</organism>
<evidence type="ECO:0000313" key="8">
    <source>
        <dbReference type="Proteomes" id="UP001198565"/>
    </source>
</evidence>
<feature type="transmembrane region" description="Helical" evidence="6">
    <location>
        <begin position="178"/>
        <end position="200"/>
    </location>
</feature>
<feature type="transmembrane region" description="Helical" evidence="6">
    <location>
        <begin position="248"/>
        <end position="271"/>
    </location>
</feature>
<feature type="transmembrane region" description="Helical" evidence="6">
    <location>
        <begin position="135"/>
        <end position="158"/>
    </location>
</feature>
<evidence type="ECO:0000256" key="4">
    <source>
        <dbReference type="ARBA" id="ARBA00022989"/>
    </source>
</evidence>
<dbReference type="PIRSF" id="PIRSF035875">
    <property type="entry name" value="RNase_BN"/>
    <property type="match status" value="1"/>
</dbReference>
<comment type="caution">
    <text evidence="7">The sequence shown here is derived from an EMBL/GenBank/DDBJ whole genome shotgun (WGS) entry which is preliminary data.</text>
</comment>
<dbReference type="PANTHER" id="PTHR30213:SF0">
    <property type="entry name" value="UPF0761 MEMBRANE PROTEIN YIHY"/>
    <property type="match status" value="1"/>
</dbReference>
<name>A0ABS7QR24_9ACTN</name>
<evidence type="ECO:0000256" key="6">
    <source>
        <dbReference type="SAM" id="Phobius"/>
    </source>
</evidence>
<keyword evidence="5 6" id="KW-0472">Membrane</keyword>
<reference evidence="7 8" key="1">
    <citation type="submission" date="2021-08" db="EMBL/GenBank/DDBJ databases">
        <title>Streptomyces sp. PTM05 isolated from lichen.</title>
        <authorList>
            <person name="Somphong A."/>
            <person name="Phongsopitanun W."/>
            <person name="Tanasupawat S."/>
        </authorList>
    </citation>
    <scope>NUCLEOTIDE SEQUENCE [LARGE SCALE GENOMIC DNA]</scope>
    <source>
        <strain evidence="7 8">Ptm05</strain>
    </source>
</reference>
<dbReference type="NCBIfam" id="TIGR00765">
    <property type="entry name" value="yihY_not_rbn"/>
    <property type="match status" value="1"/>
</dbReference>
<gene>
    <name evidence="7" type="ORF">K7472_11095</name>
</gene>
<accession>A0ABS7QR24</accession>
<keyword evidence="4 6" id="KW-1133">Transmembrane helix</keyword>